<gene>
    <name evidence="1" type="ORF">D5086_008671</name>
</gene>
<evidence type="ECO:0000313" key="2">
    <source>
        <dbReference type="Proteomes" id="UP000309997"/>
    </source>
</evidence>
<name>A0ACC4CGD8_POPAL</name>
<dbReference type="Proteomes" id="UP000309997">
    <property type="component" value="Unassembled WGS sequence"/>
</dbReference>
<sequence length="238" mass="26382">MSSGEQVLDVPAVFAAGYKFCPMDSDVVVFYLKRKILGEQLPNIIPTTDVYASSPDKLPLGLFQMGQRNEWFFFSTKSKDDDITVIDGGYYEIDPDGAAPITWEGKIVGHLKTLFFYQGSPPNGTETEWMVEEFRVNPELVPVDKADHTTQEKMQALQNMHEYLLDAESQMETDKSRNNAALHPVEGSNSVPVAAGAFDANICDCGGRTTPGSPPFYNLCSIPYSTGDRSSRVNDEFE</sequence>
<evidence type="ECO:0000313" key="1">
    <source>
        <dbReference type="EMBL" id="KAL3597034.1"/>
    </source>
</evidence>
<dbReference type="EMBL" id="RCHU02000004">
    <property type="protein sequence ID" value="KAL3597034.1"/>
    <property type="molecule type" value="Genomic_DNA"/>
</dbReference>
<accession>A0ACC4CGD8</accession>
<organism evidence="1 2">
    <name type="scientific">Populus alba</name>
    <name type="common">White poplar</name>
    <dbReference type="NCBI Taxonomy" id="43335"/>
    <lineage>
        <taxon>Eukaryota</taxon>
        <taxon>Viridiplantae</taxon>
        <taxon>Streptophyta</taxon>
        <taxon>Embryophyta</taxon>
        <taxon>Tracheophyta</taxon>
        <taxon>Spermatophyta</taxon>
        <taxon>Magnoliopsida</taxon>
        <taxon>eudicotyledons</taxon>
        <taxon>Gunneridae</taxon>
        <taxon>Pentapetalae</taxon>
        <taxon>rosids</taxon>
        <taxon>fabids</taxon>
        <taxon>Malpighiales</taxon>
        <taxon>Salicaceae</taxon>
        <taxon>Saliceae</taxon>
        <taxon>Populus</taxon>
    </lineage>
</organism>
<protein>
    <submittedName>
        <fullName evidence="1">Uncharacterized protein</fullName>
    </submittedName>
</protein>
<comment type="caution">
    <text evidence="1">The sequence shown here is derived from an EMBL/GenBank/DDBJ whole genome shotgun (WGS) entry which is preliminary data.</text>
</comment>
<keyword evidence="2" id="KW-1185">Reference proteome</keyword>
<proteinExistence type="predicted"/>
<reference evidence="1 2" key="1">
    <citation type="journal article" date="2024" name="Plant Biotechnol. J.">
        <title>Genome and CRISPR/Cas9 system of a widespread forest tree (Populus alba) in the world.</title>
        <authorList>
            <person name="Liu Y.J."/>
            <person name="Jiang P.F."/>
            <person name="Han X.M."/>
            <person name="Li X.Y."/>
            <person name="Wang H.M."/>
            <person name="Wang Y.J."/>
            <person name="Wang X.X."/>
            <person name="Zeng Q.Y."/>
        </authorList>
    </citation>
    <scope>NUCLEOTIDE SEQUENCE [LARGE SCALE GENOMIC DNA]</scope>
    <source>
        <strain evidence="2">cv. PAL-ZL1</strain>
    </source>
</reference>